<evidence type="ECO:0000256" key="3">
    <source>
        <dbReference type="ARBA" id="ARBA00022670"/>
    </source>
</evidence>
<keyword evidence="3" id="KW-0645">Protease</keyword>
<comment type="similarity">
    <text evidence="2 8">Belongs to the peptidase M14 family.</text>
</comment>
<dbReference type="InterPro" id="IPR033810">
    <property type="entry name" value="Carboxypeptidase_T"/>
</dbReference>
<organism evidence="11 12">
    <name type="scientific">Actinomadura fulvescens</name>
    <dbReference type="NCBI Taxonomy" id="46160"/>
    <lineage>
        <taxon>Bacteria</taxon>
        <taxon>Bacillati</taxon>
        <taxon>Actinomycetota</taxon>
        <taxon>Actinomycetes</taxon>
        <taxon>Streptosporangiales</taxon>
        <taxon>Thermomonosporaceae</taxon>
        <taxon>Actinomadura</taxon>
    </lineage>
</organism>
<proteinExistence type="inferred from homology"/>
<name>A0ABN3QE32_9ACTN</name>
<keyword evidence="5" id="KW-0378">Hydrolase</keyword>
<dbReference type="PROSITE" id="PS00132">
    <property type="entry name" value="CARBOXYPEPT_ZN_1"/>
    <property type="match status" value="1"/>
</dbReference>
<sequence>MAFYWGTAATIVKERRTGHRDGTRERSFLWKPRTCEWQVSRHMVIPRRFASIAAVLAAFLIVLAGQSGAGAAPPAPDSPSRQYLVTGATTAQQRTQLARTGAAIDNVRADGSVEVSAIPAEVGAIKRLGLKVSLLPAPGPAPRAATSYHTYAETLAEIDQVVANYPQIARKFVAGKSYQGRDIVGVKISDNVNADEAEPEVLYIANIHARERLTNEQALYLIGILTKEYNATSRITNIVNTREIWIIPISNPDGQVYDMTSDTSPGRMWRKNRRGSGIDLNRNFAYRWGCCGGSSGNTASETYRGPSAESEPETKALANFTRSRVVGGVQQLKIFLDIHSYGELVLWPFGYTYADTVPGALSADEEATHRTIGRQMASSNRYTPQQSSDLYITDGTTDDWFWGNQRIFSYTFEMYGSSFYPSPSIIERETSRNREALLTLTEYADCPYRAIGKQQQYCGTP</sequence>
<keyword evidence="9" id="KW-1133">Transmembrane helix</keyword>
<dbReference type="PROSITE" id="PS52035">
    <property type="entry name" value="PEPTIDASE_M14"/>
    <property type="match status" value="1"/>
</dbReference>
<keyword evidence="4" id="KW-0479">Metal-binding</keyword>
<gene>
    <name evidence="11" type="ORF">GCM10010411_69510</name>
</gene>
<dbReference type="SMART" id="SM00631">
    <property type="entry name" value="Zn_pept"/>
    <property type="match status" value="1"/>
</dbReference>
<dbReference type="InterPro" id="IPR000834">
    <property type="entry name" value="Peptidase_M14"/>
</dbReference>
<keyword evidence="9" id="KW-0812">Transmembrane</keyword>
<evidence type="ECO:0000256" key="7">
    <source>
        <dbReference type="ARBA" id="ARBA00023049"/>
    </source>
</evidence>
<comment type="cofactor">
    <cofactor evidence="1">
        <name>Zn(2+)</name>
        <dbReference type="ChEBI" id="CHEBI:29105"/>
    </cofactor>
</comment>
<feature type="domain" description="Peptidase M14" evidence="10">
    <location>
        <begin position="147"/>
        <end position="444"/>
    </location>
</feature>
<evidence type="ECO:0000256" key="2">
    <source>
        <dbReference type="ARBA" id="ARBA00005988"/>
    </source>
</evidence>
<feature type="active site" description="Proton donor/acceptor" evidence="8">
    <location>
        <position position="413"/>
    </location>
</feature>
<evidence type="ECO:0000313" key="11">
    <source>
        <dbReference type="EMBL" id="GAA2623438.1"/>
    </source>
</evidence>
<reference evidence="11 12" key="1">
    <citation type="journal article" date="2019" name="Int. J. Syst. Evol. Microbiol.">
        <title>The Global Catalogue of Microorganisms (GCM) 10K type strain sequencing project: providing services to taxonomists for standard genome sequencing and annotation.</title>
        <authorList>
            <consortium name="The Broad Institute Genomics Platform"/>
            <consortium name="The Broad Institute Genome Sequencing Center for Infectious Disease"/>
            <person name="Wu L."/>
            <person name="Ma J."/>
        </authorList>
    </citation>
    <scope>NUCLEOTIDE SEQUENCE [LARGE SCALE GENOMIC DNA]</scope>
    <source>
        <strain evidence="11 12">JCM 6833</strain>
    </source>
</reference>
<dbReference type="PRINTS" id="PR00765">
    <property type="entry name" value="CRBOXYPTASEA"/>
</dbReference>
<dbReference type="CDD" id="cd03859">
    <property type="entry name" value="M14_CPT"/>
    <property type="match status" value="1"/>
</dbReference>
<dbReference type="Pfam" id="PF00246">
    <property type="entry name" value="Peptidase_M14"/>
    <property type="match status" value="1"/>
</dbReference>
<keyword evidence="9" id="KW-0472">Membrane</keyword>
<protein>
    <submittedName>
        <fullName evidence="11">M14 family metallopeptidase</fullName>
    </submittedName>
</protein>
<feature type="transmembrane region" description="Helical" evidence="9">
    <location>
        <begin position="49"/>
        <end position="72"/>
    </location>
</feature>
<dbReference type="Gene3D" id="3.40.630.10">
    <property type="entry name" value="Zn peptidases"/>
    <property type="match status" value="1"/>
</dbReference>
<dbReference type="SUPFAM" id="SSF53187">
    <property type="entry name" value="Zn-dependent exopeptidases"/>
    <property type="match status" value="1"/>
</dbReference>
<evidence type="ECO:0000256" key="9">
    <source>
        <dbReference type="SAM" id="Phobius"/>
    </source>
</evidence>
<keyword evidence="6" id="KW-0862">Zinc</keyword>
<evidence type="ECO:0000313" key="12">
    <source>
        <dbReference type="Proteomes" id="UP001501509"/>
    </source>
</evidence>
<evidence type="ECO:0000256" key="8">
    <source>
        <dbReference type="PROSITE-ProRule" id="PRU01379"/>
    </source>
</evidence>
<dbReference type="InterPro" id="IPR057246">
    <property type="entry name" value="CARBOXYPEPT_ZN_1"/>
</dbReference>
<evidence type="ECO:0000256" key="4">
    <source>
        <dbReference type="ARBA" id="ARBA00022723"/>
    </source>
</evidence>
<keyword evidence="12" id="KW-1185">Reference proteome</keyword>
<accession>A0ABN3QE32</accession>
<comment type="caution">
    <text evidence="11">The sequence shown here is derived from an EMBL/GenBank/DDBJ whole genome shotgun (WGS) entry which is preliminary data.</text>
</comment>
<keyword evidence="7" id="KW-0482">Metalloprotease</keyword>
<evidence type="ECO:0000256" key="5">
    <source>
        <dbReference type="ARBA" id="ARBA00022801"/>
    </source>
</evidence>
<evidence type="ECO:0000256" key="1">
    <source>
        <dbReference type="ARBA" id="ARBA00001947"/>
    </source>
</evidence>
<dbReference type="PANTHER" id="PTHR11705:SF143">
    <property type="entry name" value="SLL0236 PROTEIN"/>
    <property type="match status" value="1"/>
</dbReference>
<dbReference type="PANTHER" id="PTHR11705">
    <property type="entry name" value="PROTEASE FAMILY M14 CARBOXYPEPTIDASE A,B"/>
    <property type="match status" value="1"/>
</dbReference>
<evidence type="ECO:0000256" key="6">
    <source>
        <dbReference type="ARBA" id="ARBA00022833"/>
    </source>
</evidence>
<evidence type="ECO:0000259" key="10">
    <source>
        <dbReference type="PROSITE" id="PS52035"/>
    </source>
</evidence>
<dbReference type="EMBL" id="BAAATD010000011">
    <property type="protein sequence ID" value="GAA2623438.1"/>
    <property type="molecule type" value="Genomic_DNA"/>
</dbReference>
<dbReference type="Proteomes" id="UP001501509">
    <property type="component" value="Unassembled WGS sequence"/>
</dbReference>